<proteinExistence type="predicted"/>
<dbReference type="PROSITE" id="PS00041">
    <property type="entry name" value="HTH_ARAC_FAMILY_1"/>
    <property type="match status" value="1"/>
</dbReference>
<dbReference type="Pfam" id="PF02311">
    <property type="entry name" value="AraC_binding"/>
    <property type="match status" value="1"/>
</dbReference>
<dbReference type="InterPro" id="IPR037923">
    <property type="entry name" value="HTH-like"/>
</dbReference>
<dbReference type="SMART" id="SM00342">
    <property type="entry name" value="HTH_ARAC"/>
    <property type="match status" value="1"/>
</dbReference>
<dbReference type="GO" id="GO:0003700">
    <property type="term" value="F:DNA-binding transcription factor activity"/>
    <property type="evidence" value="ECO:0007669"/>
    <property type="project" value="InterPro"/>
</dbReference>
<dbReference type="PANTHER" id="PTHR43280">
    <property type="entry name" value="ARAC-FAMILY TRANSCRIPTIONAL REGULATOR"/>
    <property type="match status" value="1"/>
</dbReference>
<dbReference type="Gene3D" id="2.60.120.280">
    <property type="entry name" value="Regulatory protein AraC"/>
    <property type="match status" value="1"/>
</dbReference>
<evidence type="ECO:0000313" key="5">
    <source>
        <dbReference type="Proteomes" id="UP000286260"/>
    </source>
</evidence>
<comment type="caution">
    <text evidence="4">The sequence shown here is derived from an EMBL/GenBank/DDBJ whole genome shotgun (WGS) entry which is preliminary data.</text>
</comment>
<dbReference type="InterPro" id="IPR018062">
    <property type="entry name" value="HTH_AraC-typ_CS"/>
</dbReference>
<keyword evidence="1" id="KW-0805">Transcription regulation</keyword>
<dbReference type="Pfam" id="PF12833">
    <property type="entry name" value="HTH_18"/>
    <property type="match status" value="1"/>
</dbReference>
<dbReference type="SUPFAM" id="SSF46689">
    <property type="entry name" value="Homeodomain-like"/>
    <property type="match status" value="2"/>
</dbReference>
<dbReference type="SUPFAM" id="SSF51215">
    <property type="entry name" value="Regulatory protein AraC"/>
    <property type="match status" value="1"/>
</dbReference>
<dbReference type="PANTHER" id="PTHR43280:SF30">
    <property type="entry name" value="MMSAB OPERON REGULATORY PROTEIN"/>
    <property type="match status" value="1"/>
</dbReference>
<evidence type="ECO:0000256" key="1">
    <source>
        <dbReference type="ARBA" id="ARBA00023015"/>
    </source>
</evidence>
<dbReference type="EMBL" id="QSII01000044">
    <property type="protein sequence ID" value="RHC78686.1"/>
    <property type="molecule type" value="Genomic_DNA"/>
</dbReference>
<dbReference type="Gene3D" id="1.10.10.60">
    <property type="entry name" value="Homeodomain-like"/>
    <property type="match status" value="2"/>
</dbReference>
<dbReference type="InterPro" id="IPR018060">
    <property type="entry name" value="HTH_AraC"/>
</dbReference>
<organism evidence="4 5">
    <name type="scientific">Parabacteroides merdae</name>
    <dbReference type="NCBI Taxonomy" id="46503"/>
    <lineage>
        <taxon>Bacteria</taxon>
        <taxon>Pseudomonadati</taxon>
        <taxon>Bacteroidota</taxon>
        <taxon>Bacteroidia</taxon>
        <taxon>Bacteroidales</taxon>
        <taxon>Tannerellaceae</taxon>
        <taxon>Parabacteroides</taxon>
    </lineage>
</organism>
<keyword evidence="2" id="KW-0238">DNA-binding</keyword>
<evidence type="ECO:0000256" key="3">
    <source>
        <dbReference type="ARBA" id="ARBA00023163"/>
    </source>
</evidence>
<dbReference type="RefSeq" id="WP_122205117.1">
    <property type="nucleotide sequence ID" value="NZ_JAQMON010000043.1"/>
</dbReference>
<gene>
    <name evidence="4" type="ORF">DW828_19375</name>
</gene>
<accession>A0A415P005</accession>
<evidence type="ECO:0000313" key="4">
    <source>
        <dbReference type="EMBL" id="RHC78686.1"/>
    </source>
</evidence>
<keyword evidence="3" id="KW-0804">Transcription</keyword>
<dbReference type="InterPro" id="IPR009057">
    <property type="entry name" value="Homeodomain-like_sf"/>
</dbReference>
<dbReference type="Proteomes" id="UP000286260">
    <property type="component" value="Unassembled WGS sequence"/>
</dbReference>
<dbReference type="PROSITE" id="PS01124">
    <property type="entry name" value="HTH_ARAC_FAMILY_2"/>
    <property type="match status" value="1"/>
</dbReference>
<dbReference type="GO" id="GO:0043565">
    <property type="term" value="F:sequence-specific DNA binding"/>
    <property type="evidence" value="ECO:0007669"/>
    <property type="project" value="InterPro"/>
</dbReference>
<dbReference type="InterPro" id="IPR003313">
    <property type="entry name" value="AraC-bd"/>
</dbReference>
<evidence type="ECO:0000256" key="2">
    <source>
        <dbReference type="ARBA" id="ARBA00023125"/>
    </source>
</evidence>
<dbReference type="AlphaFoldDB" id="A0A415P005"/>
<name>A0A415P005_9BACT</name>
<protein>
    <submittedName>
        <fullName evidence="4">AraC family transcriptional regulator</fullName>
    </submittedName>
</protein>
<sequence>MNVDYNKHNIVKYLANNKDKDIWKMSVSSIGFQSTKFLDSYPPKGHPFGYTFNPERGRILDEFSLIYITKGRGTFQSVNCSEKKITKGDVFLLFPREWHTYRPAKDIGWNEYFVTFQGEYFNKLLNKIFQPNDPIIHIGINEQIVKHFLEMLDCAKAQSPGFQAVMAGIMMHMIGDIYSINKNYDCEPASLQKIQEACVLILENIYDKLTPEDIAESINMSYSNLRKSFKRYTGITIHQYILQQKISNIKKLLDNTEMSVQDIAMKLNFGSANYFSCFFKSKTGISPLSYRKKFEKLQEKAPKALY</sequence>
<reference evidence="4 5" key="1">
    <citation type="submission" date="2018-08" db="EMBL/GenBank/DDBJ databases">
        <title>A genome reference for cultivated species of the human gut microbiota.</title>
        <authorList>
            <person name="Zou Y."/>
            <person name="Xue W."/>
            <person name="Luo G."/>
        </authorList>
    </citation>
    <scope>NUCLEOTIDE SEQUENCE [LARGE SCALE GENOMIC DNA]</scope>
    <source>
        <strain evidence="4 5">AM34-17</strain>
    </source>
</reference>